<dbReference type="Pfam" id="PF14016">
    <property type="entry name" value="DUF4232"/>
    <property type="match status" value="1"/>
</dbReference>
<dbReference type="Proteomes" id="UP000464597">
    <property type="component" value="Plasmid unnamed2"/>
</dbReference>
<feature type="region of interest" description="Disordered" evidence="1">
    <location>
        <begin position="31"/>
        <end position="63"/>
    </location>
</feature>
<feature type="compositionally biased region" description="Low complexity" evidence="1">
    <location>
        <begin position="31"/>
        <end position="54"/>
    </location>
</feature>
<evidence type="ECO:0000256" key="2">
    <source>
        <dbReference type="SAM" id="SignalP"/>
    </source>
</evidence>
<protein>
    <submittedName>
        <fullName evidence="4">DUF4232 domain-containing protein</fullName>
    </submittedName>
</protein>
<name>A0ABX6H5M8_9MICO</name>
<reference evidence="5" key="1">
    <citation type="submission" date="2019-12" db="EMBL/GenBank/DDBJ databases">
        <title>Complete and draft genome sequences of new strains and members of some known species of the genus Rathayibacter isolated from plants.</title>
        <authorList>
            <person name="Tarlachkov S.V."/>
            <person name="Starodumova I.P."/>
            <person name="Dorofeeva L.V."/>
            <person name="Prisyazhnaya N.V."/>
            <person name="Leyn S."/>
            <person name="Zlamal J."/>
            <person name="Elan M."/>
            <person name="Osterman A.L."/>
            <person name="Nadler S."/>
            <person name="Subbotin S.A."/>
            <person name="Evtushenko L.I."/>
        </authorList>
    </citation>
    <scope>NUCLEOTIDE SEQUENCE [LARGE SCALE GENOMIC DNA]</scope>
    <source>
        <strain evidence="5">VKM Ac-2802</strain>
        <plasmid evidence="5">unnamed2</plasmid>
    </source>
</reference>
<sequence>MLKTWTSRTAVTALLTFPVLAVAGCAGLPAEAPASTPPASTAAEAPTSSATATPQVAETGPVWPEDRCQDEQLAAEFLDRPNLSGAGQEGFAILLTNVSEQACSYYGWPGMLLLDADGTLLTSSGDSPLTMEAEPGAIAPGEAVQVEAQLTAVGTYDCTPTTATTVRVLVTSDGAGAGIDAPAGLQVCGGDGRSELQTGPSTPAP</sequence>
<feature type="signal peptide" evidence="2">
    <location>
        <begin position="1"/>
        <end position="23"/>
    </location>
</feature>
<dbReference type="PROSITE" id="PS51257">
    <property type="entry name" value="PROKAR_LIPOPROTEIN"/>
    <property type="match status" value="1"/>
</dbReference>
<keyword evidence="2" id="KW-0732">Signal</keyword>
<dbReference type="RefSeq" id="WP_159424244.1">
    <property type="nucleotide sequence ID" value="NZ_CP047182.1"/>
</dbReference>
<gene>
    <name evidence="4" type="ORF">GSU69_19720</name>
</gene>
<evidence type="ECO:0000313" key="5">
    <source>
        <dbReference type="Proteomes" id="UP000464597"/>
    </source>
</evidence>
<evidence type="ECO:0000256" key="1">
    <source>
        <dbReference type="SAM" id="MobiDB-lite"/>
    </source>
</evidence>
<geneLocation type="plasmid" evidence="4 5">
    <name>unnamed2</name>
</geneLocation>
<keyword evidence="5" id="KW-1185">Reference proteome</keyword>
<keyword evidence="4" id="KW-0614">Plasmid</keyword>
<evidence type="ECO:0000259" key="3">
    <source>
        <dbReference type="Pfam" id="PF14016"/>
    </source>
</evidence>
<feature type="chain" id="PRO_5045580174" evidence="2">
    <location>
        <begin position="24"/>
        <end position="205"/>
    </location>
</feature>
<dbReference type="EMBL" id="CP047182">
    <property type="protein sequence ID" value="QHC65084.1"/>
    <property type="molecule type" value="Genomic_DNA"/>
</dbReference>
<organism evidence="4 5">
    <name type="scientific">Rathayibacter festucae</name>
    <dbReference type="NCBI Taxonomy" id="110937"/>
    <lineage>
        <taxon>Bacteria</taxon>
        <taxon>Bacillati</taxon>
        <taxon>Actinomycetota</taxon>
        <taxon>Actinomycetes</taxon>
        <taxon>Micrococcales</taxon>
        <taxon>Microbacteriaceae</taxon>
        <taxon>Rathayibacter</taxon>
    </lineage>
</organism>
<accession>A0ABX6H5M8</accession>
<dbReference type="InterPro" id="IPR025326">
    <property type="entry name" value="DUF4232"/>
</dbReference>
<feature type="domain" description="DUF4232" evidence="3">
    <location>
        <begin position="68"/>
        <end position="184"/>
    </location>
</feature>
<proteinExistence type="predicted"/>
<evidence type="ECO:0000313" key="4">
    <source>
        <dbReference type="EMBL" id="QHC65084.1"/>
    </source>
</evidence>